<feature type="non-terminal residue" evidence="7">
    <location>
        <position position="1"/>
    </location>
</feature>
<dbReference type="EMBL" id="CP000496">
    <property type="protein sequence ID" value="ABN64727.2"/>
    <property type="molecule type" value="Genomic_DNA"/>
</dbReference>
<dbReference type="GeneID" id="4836797"/>
<dbReference type="InParanoid" id="A3LQQ6"/>
<dbReference type="OrthoDB" id="4022214at2759"/>
<evidence type="ECO:0000256" key="5">
    <source>
        <dbReference type="ARBA" id="ARBA00023180"/>
    </source>
</evidence>
<dbReference type="HOGENOM" id="CLU_006199_3_0_1"/>
<name>A3LQQ6_PICST</name>
<keyword evidence="5" id="KW-0325">Glycoprotein</keyword>
<comment type="subcellular location">
    <subcellularLocation>
        <location evidence="1">Secreted</location>
        <location evidence="1">Cell wall</location>
    </subcellularLocation>
</comment>
<dbReference type="InterPro" id="IPR021031">
    <property type="entry name" value="Hyphal-reg_cell_wall_N"/>
</dbReference>
<evidence type="ECO:0000313" key="8">
    <source>
        <dbReference type="Proteomes" id="UP000002258"/>
    </source>
</evidence>
<keyword evidence="7" id="KW-0326">Glycosidase</keyword>
<evidence type="ECO:0000313" key="7">
    <source>
        <dbReference type="EMBL" id="ABN64727.2"/>
    </source>
</evidence>
<keyword evidence="2" id="KW-0134">Cell wall</keyword>
<accession>A3LQQ6</accession>
<evidence type="ECO:0000259" key="6">
    <source>
        <dbReference type="Pfam" id="PF11765"/>
    </source>
</evidence>
<keyword evidence="7" id="KW-0378">Hydrolase</keyword>
<feature type="non-terminal residue" evidence="7">
    <location>
        <position position="392"/>
    </location>
</feature>
<evidence type="ECO:0000256" key="1">
    <source>
        <dbReference type="ARBA" id="ARBA00004191"/>
    </source>
</evidence>
<keyword evidence="4" id="KW-0732">Signal</keyword>
<proteinExistence type="predicted"/>
<reference evidence="7 8" key="1">
    <citation type="journal article" date="2007" name="Nat. Biotechnol.">
        <title>Genome sequence of the lignocellulose-bioconverting and xylose-fermenting yeast Pichia stipitis.</title>
        <authorList>
            <person name="Jeffries T.W."/>
            <person name="Grigoriev I.V."/>
            <person name="Grimwood J."/>
            <person name="Laplaza J.M."/>
            <person name="Aerts A."/>
            <person name="Salamov A."/>
            <person name="Schmutz J."/>
            <person name="Lindquist E."/>
            <person name="Dehal P."/>
            <person name="Shapiro H."/>
            <person name="Jin Y.S."/>
            <person name="Passoth V."/>
            <person name="Richardson P.M."/>
        </authorList>
    </citation>
    <scope>NUCLEOTIDE SEQUENCE [LARGE SCALE GENOMIC DNA]</scope>
    <source>
        <strain evidence="8">ATCC 58785 / CBS 6054 / NBRC 10063 / NRRL Y-11545</strain>
    </source>
</reference>
<feature type="domain" description="Hyphally-regulated cell wall protein N-terminal" evidence="6">
    <location>
        <begin position="1"/>
        <end position="324"/>
    </location>
</feature>
<evidence type="ECO:0000256" key="4">
    <source>
        <dbReference type="ARBA" id="ARBA00022729"/>
    </source>
</evidence>
<dbReference type="GO" id="GO:0009277">
    <property type="term" value="C:fungal-type cell wall"/>
    <property type="evidence" value="ECO:0007669"/>
    <property type="project" value="UniProtKB-ARBA"/>
</dbReference>
<evidence type="ECO:0000256" key="2">
    <source>
        <dbReference type="ARBA" id="ARBA00022512"/>
    </source>
</evidence>
<dbReference type="Pfam" id="PF11765">
    <property type="entry name" value="Hyphal_reg_CWP"/>
    <property type="match status" value="1"/>
</dbReference>
<evidence type="ECO:0000256" key="3">
    <source>
        <dbReference type="ARBA" id="ARBA00022525"/>
    </source>
</evidence>
<dbReference type="STRING" id="322104.A3LQQ6"/>
<keyword evidence="8" id="KW-1185">Reference proteome</keyword>
<dbReference type="GO" id="GO:0004308">
    <property type="term" value="F:exo-alpha-sialidase activity"/>
    <property type="evidence" value="ECO:0007669"/>
    <property type="project" value="UniProtKB-EC"/>
</dbReference>
<protein>
    <submittedName>
        <fullName evidence="7">Hyphally regulated cell wall protein</fullName>
        <ecNumber evidence="7">3.2.1.18</ecNumber>
    </submittedName>
</protein>
<dbReference type="Proteomes" id="UP000002258">
    <property type="component" value="Chromosome 2"/>
</dbReference>
<dbReference type="RefSeq" id="XP_001382756.2">
    <property type="nucleotide sequence ID" value="XM_001382719.1"/>
</dbReference>
<keyword evidence="3" id="KW-0964">Secreted</keyword>
<gene>
    <name evidence="7" type="primary">HYR6.3</name>
    <name evidence="7" type="ORF">PICST_3529</name>
</gene>
<dbReference type="AlphaFoldDB" id="A3LQQ6"/>
<sequence>VLAADITSPTIDRGVVNLSIGDITIESGAYWSIIDNAVSVLAGNLDVKTDAGFYISSTQSLIGLSVTLASGLGSITNDGIIAFNSVVSLVAPNYNLIGLSFTNNGEMYLGTNGSVVGAPPINLIAPSWTNTGLLVIYSQTRSADGIVNLGGTGLVIQNNGQICLTNELYQASTQIRGTGCITANLDSSIFLANGLLGVDQSQTFYLADSKSSIRANAIAVPQTFTVAGFGNGNIIGLDIPLATVFPLSSWSYSSSTGILTLRGLGLLSQNFNIGPGYNSNLFSITTDTSLGLASVPLGGLTYSGPVPNAIPSNCSPCKNLPSAPGASPTLTSTSLTTTKTDGSICTDVDQILISTDGQGTWFTSTSLLSEICSTIPNSKTTVISTWTGTATK</sequence>
<dbReference type="KEGG" id="pic:PICST_3529"/>
<dbReference type="EC" id="3.2.1.18" evidence="7"/>
<organism evidence="7 8">
    <name type="scientific">Scheffersomyces stipitis (strain ATCC 58785 / CBS 6054 / NBRC 10063 / NRRL Y-11545)</name>
    <name type="common">Yeast</name>
    <name type="synonym">Pichia stipitis</name>
    <dbReference type="NCBI Taxonomy" id="322104"/>
    <lineage>
        <taxon>Eukaryota</taxon>
        <taxon>Fungi</taxon>
        <taxon>Dikarya</taxon>
        <taxon>Ascomycota</taxon>
        <taxon>Saccharomycotina</taxon>
        <taxon>Pichiomycetes</taxon>
        <taxon>Debaryomycetaceae</taxon>
        <taxon>Scheffersomyces</taxon>
    </lineage>
</organism>